<keyword evidence="11" id="KW-0689">Ribosomal protein</keyword>
<accession>A0A3B0VIL5</accession>
<feature type="domain" description="Radical SAM core" evidence="10">
    <location>
        <begin position="150"/>
        <end position="381"/>
    </location>
</feature>
<dbReference type="PROSITE" id="PS51918">
    <property type="entry name" value="RADICAL_SAM"/>
    <property type="match status" value="1"/>
</dbReference>
<dbReference type="Gene3D" id="3.40.50.12160">
    <property type="entry name" value="Methylthiotransferase, N-terminal domain"/>
    <property type="match status" value="1"/>
</dbReference>
<dbReference type="GO" id="GO:0005840">
    <property type="term" value="C:ribosome"/>
    <property type="evidence" value="ECO:0007669"/>
    <property type="project" value="UniProtKB-KW"/>
</dbReference>
<evidence type="ECO:0000256" key="5">
    <source>
        <dbReference type="ARBA" id="ARBA00022723"/>
    </source>
</evidence>
<keyword evidence="11" id="KW-0808">Transferase</keyword>
<evidence type="ECO:0000256" key="1">
    <source>
        <dbReference type="ARBA" id="ARBA00001966"/>
    </source>
</evidence>
<dbReference type="SFLD" id="SFLDG01061">
    <property type="entry name" value="methylthiotransferase"/>
    <property type="match status" value="1"/>
</dbReference>
<dbReference type="Pfam" id="PF00919">
    <property type="entry name" value="UPF0004"/>
    <property type="match status" value="1"/>
</dbReference>
<sequence>MSKQKQKKQFYLLSLGCSKNTVDSESMATLMHKAGFNSVGDPEDASVLIVNTCGFIEGARQESIGALRELVDLKKKNQLLIAAGCMAQRYGNEVVEWVPGIDGVIGTRRWMDIVPFVRKLRRRKHPQPLYHLPEEAKTVGMDEKGVLRTAVHGRSAYLKISDGCRRPCAFCAIPQIKGTHVSRPVASIVAEAVALQAAGLQELIIIAQDSTDYGHDLGLKNGLSHLLKQIVTAAPDIPWIRLMYAYPGYVTDELIETMATTPQIVNYLDIPLQHGHRETLKRMRRPANIEWVYKTVKKLRTAMSDIAIRTTFIVGYPGETDEEFDGLKQFVRDLQFDRFGAFTYSYEASTPSATASWQVPEEVKTARRDALMEIQQPISLAKNQTLVGQTLPILVEGHGDGVSIGRSYRDAPEIDGMVFVPGELPVGELVPVRIDGAMTYDLTGVVETTTSTSLSTGVSNLRLTILD</sequence>
<evidence type="ECO:0000259" key="10">
    <source>
        <dbReference type="PROSITE" id="PS51918"/>
    </source>
</evidence>
<dbReference type="EC" id="2.8.4.4" evidence="11"/>
<dbReference type="SFLD" id="SFLDG01082">
    <property type="entry name" value="B12-binding_domain_containing"/>
    <property type="match status" value="1"/>
</dbReference>
<evidence type="ECO:0000313" key="11">
    <source>
        <dbReference type="EMBL" id="VAW43385.1"/>
    </source>
</evidence>
<dbReference type="GO" id="GO:0006400">
    <property type="term" value="P:tRNA modification"/>
    <property type="evidence" value="ECO:0007669"/>
    <property type="project" value="InterPro"/>
</dbReference>
<keyword evidence="7" id="KW-0411">Iron-sulfur</keyword>
<dbReference type="InterPro" id="IPR007197">
    <property type="entry name" value="rSAM"/>
</dbReference>
<dbReference type="GO" id="GO:0103039">
    <property type="term" value="F:protein methylthiotransferase activity"/>
    <property type="evidence" value="ECO:0007669"/>
    <property type="project" value="UniProtKB-EC"/>
</dbReference>
<dbReference type="PROSITE" id="PS50926">
    <property type="entry name" value="TRAM"/>
    <property type="match status" value="1"/>
</dbReference>
<dbReference type="GO" id="GO:0046872">
    <property type="term" value="F:metal ion binding"/>
    <property type="evidence" value="ECO:0007669"/>
    <property type="project" value="UniProtKB-KW"/>
</dbReference>
<dbReference type="InterPro" id="IPR058240">
    <property type="entry name" value="rSAM_sf"/>
</dbReference>
<evidence type="ECO:0000256" key="3">
    <source>
        <dbReference type="ARBA" id="ARBA00022490"/>
    </source>
</evidence>
<reference evidence="11" key="1">
    <citation type="submission" date="2018-06" db="EMBL/GenBank/DDBJ databases">
        <authorList>
            <person name="Zhirakovskaya E."/>
        </authorList>
    </citation>
    <scope>NUCLEOTIDE SEQUENCE</scope>
</reference>
<gene>
    <name evidence="11" type="ORF">MNBD_CHLOROFLEXI01-5330</name>
</gene>
<keyword evidence="2" id="KW-0004">4Fe-4S</keyword>
<dbReference type="AlphaFoldDB" id="A0A3B0VIL5"/>
<dbReference type="PROSITE" id="PS01278">
    <property type="entry name" value="MTTASE_RADICAL"/>
    <property type="match status" value="1"/>
</dbReference>
<evidence type="ECO:0000256" key="2">
    <source>
        <dbReference type="ARBA" id="ARBA00022485"/>
    </source>
</evidence>
<dbReference type="InterPro" id="IPR005839">
    <property type="entry name" value="Methylthiotransferase"/>
</dbReference>
<dbReference type="GO" id="GO:0035599">
    <property type="term" value="F:aspartic acid methylthiotransferase activity"/>
    <property type="evidence" value="ECO:0007669"/>
    <property type="project" value="TreeGrafter"/>
</dbReference>
<dbReference type="EMBL" id="UOEU01001074">
    <property type="protein sequence ID" value="VAW43385.1"/>
    <property type="molecule type" value="Genomic_DNA"/>
</dbReference>
<keyword evidence="4" id="KW-0949">S-adenosyl-L-methionine</keyword>
<feature type="domain" description="MTTase N-terminal" evidence="9">
    <location>
        <begin position="8"/>
        <end position="122"/>
    </location>
</feature>
<dbReference type="Gene3D" id="2.40.50.140">
    <property type="entry name" value="Nucleic acid-binding proteins"/>
    <property type="match status" value="1"/>
</dbReference>
<dbReference type="PANTHER" id="PTHR43837">
    <property type="entry name" value="RIBOSOMAL PROTEIN S12 METHYLTHIOTRANSFERASE RIMO"/>
    <property type="match status" value="1"/>
</dbReference>
<dbReference type="Pfam" id="PF18693">
    <property type="entry name" value="TRAM_2"/>
    <property type="match status" value="1"/>
</dbReference>
<dbReference type="Pfam" id="PF04055">
    <property type="entry name" value="Radical_SAM"/>
    <property type="match status" value="1"/>
</dbReference>
<dbReference type="GO" id="GO:0051539">
    <property type="term" value="F:4 iron, 4 sulfur cluster binding"/>
    <property type="evidence" value="ECO:0007669"/>
    <property type="project" value="UniProtKB-KW"/>
</dbReference>
<dbReference type="HAMAP" id="MF_01865">
    <property type="entry name" value="MTTase_RimO"/>
    <property type="match status" value="1"/>
</dbReference>
<keyword evidence="6" id="KW-0408">Iron</keyword>
<evidence type="ECO:0000256" key="4">
    <source>
        <dbReference type="ARBA" id="ARBA00022691"/>
    </source>
</evidence>
<dbReference type="FunFam" id="3.80.30.20:FF:000001">
    <property type="entry name" value="tRNA-2-methylthio-N(6)-dimethylallyladenosine synthase 2"/>
    <property type="match status" value="1"/>
</dbReference>
<evidence type="ECO:0000256" key="6">
    <source>
        <dbReference type="ARBA" id="ARBA00023004"/>
    </source>
</evidence>
<dbReference type="SUPFAM" id="SSF102114">
    <property type="entry name" value="Radical SAM enzymes"/>
    <property type="match status" value="1"/>
</dbReference>
<dbReference type="InterPro" id="IPR002792">
    <property type="entry name" value="TRAM_dom"/>
</dbReference>
<dbReference type="GO" id="GO:0005829">
    <property type="term" value="C:cytosol"/>
    <property type="evidence" value="ECO:0007669"/>
    <property type="project" value="TreeGrafter"/>
</dbReference>
<proteinExistence type="inferred from homology"/>
<dbReference type="InterPro" id="IPR038135">
    <property type="entry name" value="Methylthiotransferase_N_sf"/>
</dbReference>
<keyword evidence="11" id="KW-0687">Ribonucleoprotein</keyword>
<dbReference type="InterPro" id="IPR020612">
    <property type="entry name" value="Methylthiotransferase_CS"/>
</dbReference>
<dbReference type="SFLD" id="SFLDS00029">
    <property type="entry name" value="Radical_SAM"/>
    <property type="match status" value="1"/>
</dbReference>
<dbReference type="NCBIfam" id="TIGR00089">
    <property type="entry name" value="MiaB/RimO family radical SAM methylthiotransferase"/>
    <property type="match status" value="1"/>
</dbReference>
<dbReference type="InterPro" id="IPR012340">
    <property type="entry name" value="NA-bd_OB-fold"/>
</dbReference>
<dbReference type="PANTHER" id="PTHR43837:SF1">
    <property type="entry name" value="RIBOSOMAL PROTEIN US12 METHYLTHIOTRANSFERASE RIMO"/>
    <property type="match status" value="1"/>
</dbReference>
<evidence type="ECO:0000259" key="9">
    <source>
        <dbReference type="PROSITE" id="PS51449"/>
    </source>
</evidence>
<feature type="domain" description="TRAM" evidence="8">
    <location>
        <begin position="384"/>
        <end position="448"/>
    </location>
</feature>
<comment type="cofactor">
    <cofactor evidence="1">
        <name>[4Fe-4S] cluster</name>
        <dbReference type="ChEBI" id="CHEBI:49883"/>
    </cofactor>
</comment>
<dbReference type="CDD" id="cd01335">
    <property type="entry name" value="Radical_SAM"/>
    <property type="match status" value="1"/>
</dbReference>
<dbReference type="InterPro" id="IPR013848">
    <property type="entry name" value="Methylthiotransferase_N"/>
</dbReference>
<dbReference type="InterPro" id="IPR005840">
    <property type="entry name" value="Ribosomal_uS12_MeSTrfase_RimO"/>
</dbReference>
<dbReference type="Gene3D" id="3.80.30.20">
    <property type="entry name" value="tm_1862 like domain"/>
    <property type="match status" value="1"/>
</dbReference>
<dbReference type="InterPro" id="IPR023404">
    <property type="entry name" value="rSAM_horseshoe"/>
</dbReference>
<name>A0A3B0VIL5_9ZZZZ</name>
<dbReference type="NCBIfam" id="TIGR01125">
    <property type="entry name" value="30S ribosomal protein S12 methylthiotransferase RimO"/>
    <property type="match status" value="1"/>
</dbReference>
<protein>
    <submittedName>
        <fullName evidence="11">Ribosomal protein S12p Asp88 (E. coli) methylthiotransferase</fullName>
        <ecNumber evidence="11">2.8.4.4</ecNumber>
    </submittedName>
</protein>
<dbReference type="SFLD" id="SFLDF00274">
    <property type="entry name" value="ribosomal_protein_S12_methylth"/>
    <property type="match status" value="1"/>
</dbReference>
<evidence type="ECO:0000259" key="8">
    <source>
        <dbReference type="PROSITE" id="PS50926"/>
    </source>
</evidence>
<keyword evidence="5" id="KW-0479">Metal-binding</keyword>
<dbReference type="SMART" id="SM00729">
    <property type="entry name" value="Elp3"/>
    <property type="match status" value="1"/>
</dbReference>
<evidence type="ECO:0000256" key="7">
    <source>
        <dbReference type="ARBA" id="ARBA00023014"/>
    </source>
</evidence>
<keyword evidence="3" id="KW-0963">Cytoplasm</keyword>
<dbReference type="InterPro" id="IPR006638">
    <property type="entry name" value="Elp3/MiaA/NifB-like_rSAM"/>
</dbReference>
<dbReference type="PROSITE" id="PS51449">
    <property type="entry name" value="MTTASE_N"/>
    <property type="match status" value="1"/>
</dbReference>
<organism evidence="11">
    <name type="scientific">hydrothermal vent metagenome</name>
    <dbReference type="NCBI Taxonomy" id="652676"/>
    <lineage>
        <taxon>unclassified sequences</taxon>
        <taxon>metagenomes</taxon>
        <taxon>ecological metagenomes</taxon>
    </lineage>
</organism>